<keyword evidence="2" id="KW-0614">Plasmid</keyword>
<feature type="region of interest" description="Disordered" evidence="1">
    <location>
        <begin position="1"/>
        <end position="30"/>
    </location>
</feature>
<dbReference type="AlphaFoldDB" id="A0A090N904"/>
<proteinExistence type="predicted"/>
<organism evidence="2 3">
    <name type="scientific">Shigella dysenteriae WRSd3</name>
    <dbReference type="NCBI Taxonomy" id="1401327"/>
    <lineage>
        <taxon>Bacteria</taxon>
        <taxon>Pseudomonadati</taxon>
        <taxon>Pseudomonadota</taxon>
        <taxon>Gammaproteobacteria</taxon>
        <taxon>Enterobacterales</taxon>
        <taxon>Enterobacteriaceae</taxon>
        <taxon>Shigella</taxon>
    </lineage>
</organism>
<evidence type="ECO:0000256" key="1">
    <source>
        <dbReference type="SAM" id="MobiDB-lite"/>
    </source>
</evidence>
<name>A0A090N904_SHIDY</name>
<evidence type="ECO:0000313" key="2">
    <source>
        <dbReference type="EMBL" id="ESU75855.1"/>
    </source>
</evidence>
<feature type="compositionally biased region" description="Polar residues" evidence="1">
    <location>
        <begin position="11"/>
        <end position="25"/>
    </location>
</feature>
<dbReference type="Proteomes" id="UP000017944">
    <property type="component" value="Unassembled WGS sequence"/>
</dbReference>
<dbReference type="EMBL" id="AXUT01000778">
    <property type="protein sequence ID" value="ESU75855.1"/>
    <property type="molecule type" value="Genomic_DNA"/>
</dbReference>
<reference evidence="2 3" key="1">
    <citation type="submission" date="2013-10" db="EMBL/GenBank/DDBJ databases">
        <title>Draft genomes and the virulence plasmids of Sd1617 vaccine constructs: WRSd3 and WRSd5.</title>
        <authorList>
            <person name="Aksomboon Vongsawan A."/>
            <person name="Venkatesan M.M."/>
            <person name="Vaisvil B."/>
            <person name="Emel G."/>
            <person name="Kepatral V."/>
            <person name="Sethabutr O."/>
            <person name="Serichantalergs O."/>
            <person name="Mason C."/>
        </authorList>
    </citation>
    <scope>NUCLEOTIDE SEQUENCE [LARGE SCALE GENOMIC DNA]</scope>
    <source>
        <strain evidence="2 3">WRSd3</strain>
        <plasmid evidence="2">unnamed</plasmid>
    </source>
</reference>
<sequence length="80" mass="8752">MSGPLRPRTEAFSSLTGRMASQSRRGTGDIRTTVPACAGLRRFYLLCHMQQRSAALHAAGAAYPGEDNHRDVIILLDCSY</sequence>
<geneLocation type="plasmid" evidence="2">
    <name>unnamed</name>
</geneLocation>
<comment type="caution">
    <text evidence="2">The sequence shown here is derived from an EMBL/GenBank/DDBJ whole genome shotgun (WGS) entry which is preliminary data.</text>
</comment>
<accession>A0A090N904</accession>
<protein>
    <submittedName>
        <fullName evidence="2">Transposase</fullName>
    </submittedName>
</protein>
<evidence type="ECO:0000313" key="3">
    <source>
        <dbReference type="Proteomes" id="UP000017944"/>
    </source>
</evidence>
<gene>
    <name evidence="2" type="ORF">WRSd3_p00007</name>
</gene>